<evidence type="ECO:0000313" key="1">
    <source>
        <dbReference type="EMBL" id="RDY06169.1"/>
    </source>
</evidence>
<dbReference type="InterPro" id="IPR043128">
    <property type="entry name" value="Rev_trsase/Diguanyl_cyclase"/>
</dbReference>
<reference evidence="1" key="1">
    <citation type="submission" date="2018-05" db="EMBL/GenBank/DDBJ databases">
        <title>Draft genome of Mucuna pruriens seed.</title>
        <authorList>
            <person name="Nnadi N.E."/>
            <person name="Vos R."/>
            <person name="Hasami M.H."/>
            <person name="Devisetty U.K."/>
            <person name="Aguiy J.C."/>
        </authorList>
    </citation>
    <scope>NUCLEOTIDE SEQUENCE [LARGE SCALE GENOMIC DNA]</scope>
    <source>
        <strain evidence="1">JCA_2017</strain>
    </source>
</reference>
<dbReference type="InterPro" id="IPR043502">
    <property type="entry name" value="DNA/RNA_pol_sf"/>
</dbReference>
<dbReference type="Proteomes" id="UP000257109">
    <property type="component" value="Unassembled WGS sequence"/>
</dbReference>
<sequence>MDAYSKYNQIRMHPQDEAKTTFIIDTETFYYKVMLFGTTYQQLMDRVFKDIMAQDMEVYVQAEKLLGFMLTERRVEANLEKCQTIINMRSSRNIIEVQQPARRITTLSRFLSQLAEIALPIFHYLKKSDKFLWTEGCEEAF</sequence>
<protein>
    <submittedName>
        <fullName evidence="1">Uncharacterized protein</fullName>
    </submittedName>
</protein>
<dbReference type="AlphaFoldDB" id="A0A371HTQ8"/>
<organism evidence="1 2">
    <name type="scientific">Mucuna pruriens</name>
    <name type="common">Velvet bean</name>
    <name type="synonym">Dolichos pruriens</name>
    <dbReference type="NCBI Taxonomy" id="157652"/>
    <lineage>
        <taxon>Eukaryota</taxon>
        <taxon>Viridiplantae</taxon>
        <taxon>Streptophyta</taxon>
        <taxon>Embryophyta</taxon>
        <taxon>Tracheophyta</taxon>
        <taxon>Spermatophyta</taxon>
        <taxon>Magnoliopsida</taxon>
        <taxon>eudicotyledons</taxon>
        <taxon>Gunneridae</taxon>
        <taxon>Pentapetalae</taxon>
        <taxon>rosids</taxon>
        <taxon>fabids</taxon>
        <taxon>Fabales</taxon>
        <taxon>Fabaceae</taxon>
        <taxon>Papilionoideae</taxon>
        <taxon>50 kb inversion clade</taxon>
        <taxon>NPAAA clade</taxon>
        <taxon>indigoferoid/millettioid clade</taxon>
        <taxon>Phaseoleae</taxon>
        <taxon>Mucuna</taxon>
    </lineage>
</organism>
<dbReference type="EMBL" id="QJKJ01001735">
    <property type="protein sequence ID" value="RDY06169.1"/>
    <property type="molecule type" value="Genomic_DNA"/>
</dbReference>
<dbReference type="Gene3D" id="3.30.70.270">
    <property type="match status" value="2"/>
</dbReference>
<accession>A0A371HTQ8</accession>
<dbReference type="PANTHER" id="PTHR24559:SF444">
    <property type="entry name" value="REVERSE TRANSCRIPTASE DOMAIN-CONTAINING PROTEIN"/>
    <property type="match status" value="1"/>
</dbReference>
<dbReference type="SUPFAM" id="SSF56672">
    <property type="entry name" value="DNA/RNA polymerases"/>
    <property type="match status" value="1"/>
</dbReference>
<comment type="caution">
    <text evidence="1">The sequence shown here is derived from an EMBL/GenBank/DDBJ whole genome shotgun (WGS) entry which is preliminary data.</text>
</comment>
<evidence type="ECO:0000313" key="2">
    <source>
        <dbReference type="Proteomes" id="UP000257109"/>
    </source>
</evidence>
<dbReference type="PANTHER" id="PTHR24559">
    <property type="entry name" value="TRANSPOSON TY3-I GAG-POL POLYPROTEIN"/>
    <property type="match status" value="1"/>
</dbReference>
<proteinExistence type="predicted"/>
<dbReference type="InterPro" id="IPR053134">
    <property type="entry name" value="RNA-dir_DNA_polymerase"/>
</dbReference>
<keyword evidence="2" id="KW-1185">Reference proteome</keyword>
<gene>
    <name evidence="1" type="ORF">CR513_09889</name>
</gene>
<feature type="non-terminal residue" evidence="1">
    <location>
        <position position="1"/>
    </location>
</feature>
<name>A0A371HTQ8_MUCPR</name>